<protein>
    <recommendedName>
        <fullName evidence="3">Transcription factor IIIC 90kDa subunit N-terminal domain-containing protein</fullName>
    </recommendedName>
</protein>
<dbReference type="GO" id="GO:0004402">
    <property type="term" value="F:histone acetyltransferase activity"/>
    <property type="evidence" value="ECO:0007669"/>
    <property type="project" value="InterPro"/>
</dbReference>
<evidence type="ECO:0000313" key="4">
    <source>
        <dbReference type="EMBL" id="KAI0501127.1"/>
    </source>
</evidence>
<dbReference type="GO" id="GO:0000127">
    <property type="term" value="C:transcription factor TFIIIC complex"/>
    <property type="evidence" value="ECO:0007669"/>
    <property type="project" value="InterPro"/>
</dbReference>
<dbReference type="InterPro" id="IPR036322">
    <property type="entry name" value="WD40_repeat_dom_sf"/>
</dbReference>
<dbReference type="PROSITE" id="PS50294">
    <property type="entry name" value="WD_REPEATS_REGION"/>
    <property type="match status" value="1"/>
</dbReference>
<dbReference type="InterPro" id="IPR015943">
    <property type="entry name" value="WD40/YVTN_repeat-like_dom_sf"/>
</dbReference>
<name>A0A8T3AYA8_DENNO</name>
<keyword evidence="5" id="KW-1185">Reference proteome</keyword>
<dbReference type="PANTHER" id="PTHR15496:SF2">
    <property type="entry name" value="GENERAL TRANSCRIPTION FACTOR 3C POLYPEPTIDE 4"/>
    <property type="match status" value="1"/>
</dbReference>
<feature type="region of interest" description="Disordered" evidence="2">
    <location>
        <begin position="166"/>
        <end position="193"/>
    </location>
</feature>
<dbReference type="GO" id="GO:0006384">
    <property type="term" value="P:transcription initiation at RNA polymerase III promoter"/>
    <property type="evidence" value="ECO:0007669"/>
    <property type="project" value="InterPro"/>
</dbReference>
<sequence>MEAIPSNYQAATLVAVPSYPNSLVWSKENLVAISSEHLITILNPASLSSARAMITLRQNKPFRIGLVERNDFTPCLQPICLSRDTLPCARSISWSPPGLAPNSGCFLAVCTSDGRVKLYRAPYCEYSSEWIEVMDISDLLFDHITNINFNEWNDLPLVSQSVKARSSKHSRSNNGFTDSACGKSSRGRKRKRPSCNIEDMHADSIGEAALQKSNLDIISLGTCYGRDGITFEDIEANPENGDSNSIHRSSKLPYITAQQYASRSAVLSSLVVSWSPALQSSETCCAILSAGAKSGAVSFWRICEPQYFTIKHGNIPVNAMLIGLIQAHNSWITAICFAISAASSLKSQLFLATGCSDGSVKIWSGNVEGFLSAAEFKNDCFLLLAEVTTATSVPVSTIALVISAKCPEQVFLAVGRGAGQLEVWIYDILSKKLRFVADYNAHEQVVTGLAWAFDGCCLYSCSQDNSIRSWIFHGDSLYDAPLSSNFPASDASSNFSRVSDLCFGLALSPGELMLAVVRSLDANLQHQMYEKRSQRAVVEFFWTGGQSLEVPNDKILDGCRFEAISSSSVPGFACWETNILWFLKNLENVNNPVVIWDTITSLRDLRKDFPGVVEKILTKWISNWFSVPLIDSVEKVLFHEHDKISMVSSRKMQLLNIICRRVMRNGMEIDLVKDDQLKADGSNNEGSNSDPWNELLLKSERELQERLVAFSFQAVLNHTADSKVTPVESEYWSPVGVAQLEQWTAINDQTIHSQLKLLGSEVAKLRGRNNNGIYEYVEEESCSFCSAPVLFKSPEVAWCQGIVNRQGSKERHKLTRCVVSMRLCSVTEPLWFCMCCKRWAANLLPYSFFTMENSPLYFRNERTSYAVGERLKPLCPFCGIMLQRSMPDFLLSTSPI</sequence>
<evidence type="ECO:0000259" key="3">
    <source>
        <dbReference type="Pfam" id="PF12657"/>
    </source>
</evidence>
<evidence type="ECO:0000313" key="5">
    <source>
        <dbReference type="Proteomes" id="UP000829196"/>
    </source>
</evidence>
<dbReference type="Gene3D" id="2.130.10.10">
    <property type="entry name" value="YVTN repeat-like/Quinoprotein amine dehydrogenase"/>
    <property type="match status" value="1"/>
</dbReference>
<dbReference type="PANTHER" id="PTHR15496">
    <property type="entry name" value="GENERAL TRANSCRIPTION FACTOR 3C POLYPEPTIDE 4 FAMILY"/>
    <property type="match status" value="1"/>
</dbReference>
<evidence type="ECO:0000256" key="2">
    <source>
        <dbReference type="SAM" id="MobiDB-lite"/>
    </source>
</evidence>
<evidence type="ECO:0000256" key="1">
    <source>
        <dbReference type="PROSITE-ProRule" id="PRU00221"/>
    </source>
</evidence>
<dbReference type="OrthoDB" id="6021743at2759"/>
<dbReference type="Pfam" id="PF00400">
    <property type="entry name" value="WD40"/>
    <property type="match status" value="2"/>
</dbReference>
<dbReference type="InterPro" id="IPR024761">
    <property type="entry name" value="TFIIIC_delta_N"/>
</dbReference>
<dbReference type="InterPro" id="IPR044230">
    <property type="entry name" value="GTF3C4"/>
</dbReference>
<dbReference type="InterPro" id="IPR001680">
    <property type="entry name" value="WD40_rpt"/>
</dbReference>
<proteinExistence type="predicted"/>
<keyword evidence="1" id="KW-0853">WD repeat</keyword>
<dbReference type="EMBL" id="JAGYWB010000012">
    <property type="protein sequence ID" value="KAI0501127.1"/>
    <property type="molecule type" value="Genomic_DNA"/>
</dbReference>
<reference evidence="4" key="1">
    <citation type="journal article" date="2022" name="Front. Genet.">
        <title>Chromosome-Scale Assembly of the Dendrobium nobile Genome Provides Insights Into the Molecular Mechanism of the Biosynthesis of the Medicinal Active Ingredient of Dendrobium.</title>
        <authorList>
            <person name="Xu Q."/>
            <person name="Niu S.-C."/>
            <person name="Li K.-L."/>
            <person name="Zheng P.-J."/>
            <person name="Zhang X.-J."/>
            <person name="Jia Y."/>
            <person name="Liu Y."/>
            <person name="Niu Y.-X."/>
            <person name="Yu L.-H."/>
            <person name="Chen D.-F."/>
            <person name="Zhang G.-Q."/>
        </authorList>
    </citation>
    <scope>NUCLEOTIDE SEQUENCE</scope>
    <source>
        <tissue evidence="4">Leaf</tissue>
    </source>
</reference>
<gene>
    <name evidence="4" type="ORF">KFK09_016070</name>
</gene>
<dbReference type="SUPFAM" id="SSF50978">
    <property type="entry name" value="WD40 repeat-like"/>
    <property type="match status" value="1"/>
</dbReference>
<dbReference type="SMART" id="SM00320">
    <property type="entry name" value="WD40"/>
    <property type="match status" value="3"/>
</dbReference>
<dbReference type="Pfam" id="PF12657">
    <property type="entry name" value="TFIIIC_delta"/>
    <property type="match status" value="1"/>
</dbReference>
<dbReference type="AlphaFoldDB" id="A0A8T3AYA8"/>
<feature type="repeat" description="WD" evidence="1">
    <location>
        <begin position="439"/>
        <end position="470"/>
    </location>
</feature>
<dbReference type="PROSITE" id="PS50082">
    <property type="entry name" value="WD_REPEATS_2"/>
    <property type="match status" value="1"/>
</dbReference>
<dbReference type="Proteomes" id="UP000829196">
    <property type="component" value="Unassembled WGS sequence"/>
</dbReference>
<feature type="domain" description="Transcription factor IIIC 90kDa subunit N-terminal" evidence="3">
    <location>
        <begin position="25"/>
        <end position="147"/>
    </location>
</feature>
<accession>A0A8T3AYA8</accession>
<comment type="caution">
    <text evidence="4">The sequence shown here is derived from an EMBL/GenBank/DDBJ whole genome shotgun (WGS) entry which is preliminary data.</text>
</comment>
<organism evidence="4 5">
    <name type="scientific">Dendrobium nobile</name>
    <name type="common">Orchid</name>
    <dbReference type="NCBI Taxonomy" id="94219"/>
    <lineage>
        <taxon>Eukaryota</taxon>
        <taxon>Viridiplantae</taxon>
        <taxon>Streptophyta</taxon>
        <taxon>Embryophyta</taxon>
        <taxon>Tracheophyta</taxon>
        <taxon>Spermatophyta</taxon>
        <taxon>Magnoliopsida</taxon>
        <taxon>Liliopsida</taxon>
        <taxon>Asparagales</taxon>
        <taxon>Orchidaceae</taxon>
        <taxon>Epidendroideae</taxon>
        <taxon>Malaxideae</taxon>
        <taxon>Dendrobiinae</taxon>
        <taxon>Dendrobium</taxon>
    </lineage>
</organism>